<dbReference type="RefSeq" id="WP_337692850.1">
    <property type="nucleotide sequence ID" value="NZ_JBBEGN010000001.1"/>
</dbReference>
<gene>
    <name evidence="2" type="ORF">WCD74_00510</name>
</gene>
<organism evidence="2 3">
    <name type="scientific">Actinomycetospora aurantiaca</name>
    <dbReference type="NCBI Taxonomy" id="3129233"/>
    <lineage>
        <taxon>Bacteria</taxon>
        <taxon>Bacillati</taxon>
        <taxon>Actinomycetota</taxon>
        <taxon>Actinomycetes</taxon>
        <taxon>Pseudonocardiales</taxon>
        <taxon>Pseudonocardiaceae</taxon>
        <taxon>Actinomycetospora</taxon>
    </lineage>
</organism>
<feature type="chain" id="PRO_5045137607" description="Secreted protein" evidence="1">
    <location>
        <begin position="20"/>
        <end position="182"/>
    </location>
</feature>
<dbReference type="EMBL" id="JBBEGN010000001">
    <property type="protein sequence ID" value="MEJ2866223.1"/>
    <property type="molecule type" value="Genomic_DNA"/>
</dbReference>
<name>A0ABU8MFX5_9PSEU</name>
<dbReference type="InterPro" id="IPR054211">
    <property type="entry name" value="DUF6918"/>
</dbReference>
<protein>
    <recommendedName>
        <fullName evidence="4">Secreted protein</fullName>
    </recommendedName>
</protein>
<dbReference type="Pfam" id="PF21893">
    <property type="entry name" value="DUF6918"/>
    <property type="match status" value="1"/>
</dbReference>
<reference evidence="2 3" key="1">
    <citation type="submission" date="2024-03" db="EMBL/GenBank/DDBJ databases">
        <title>Actinomycetospora sp. OC33-EN08, a novel actinomycete isolated from wild orchid (Aerides multiflora).</title>
        <authorList>
            <person name="Suriyachadkun C."/>
        </authorList>
    </citation>
    <scope>NUCLEOTIDE SEQUENCE [LARGE SCALE GENOMIC DNA]</scope>
    <source>
        <strain evidence="2 3">OC33-EN08</strain>
    </source>
</reference>
<accession>A0ABU8MFX5</accession>
<comment type="caution">
    <text evidence="2">The sequence shown here is derived from an EMBL/GenBank/DDBJ whole genome shotgun (WGS) entry which is preliminary data.</text>
</comment>
<evidence type="ECO:0000256" key="1">
    <source>
        <dbReference type="SAM" id="SignalP"/>
    </source>
</evidence>
<evidence type="ECO:0000313" key="3">
    <source>
        <dbReference type="Proteomes" id="UP001385809"/>
    </source>
</evidence>
<evidence type="ECO:0008006" key="4">
    <source>
        <dbReference type="Google" id="ProtNLM"/>
    </source>
</evidence>
<evidence type="ECO:0000313" key="2">
    <source>
        <dbReference type="EMBL" id="MEJ2866223.1"/>
    </source>
</evidence>
<proteinExistence type="predicted"/>
<feature type="signal peptide" evidence="1">
    <location>
        <begin position="1"/>
        <end position="19"/>
    </location>
</feature>
<keyword evidence="3" id="KW-1185">Reference proteome</keyword>
<keyword evidence="1" id="KW-0732">Signal</keyword>
<sequence length="182" mass="18265">MLVAGLAVAALGVAAPVTAHVLLPASTSTVLDQDLVSPTGSLGNAVNDPSRRAAVVDEVSDAISETASDQGGPGAWALSAIERSSPGAVHTLVDRQLIGYANALQPSWDAYKSSGAAGGFGDYLSSRSSEVSDTLLGVSDRYAEAARTTGARVAYQVGRSSAAEDIPAALPEIGSILEKAAG</sequence>
<dbReference type="Proteomes" id="UP001385809">
    <property type="component" value="Unassembled WGS sequence"/>
</dbReference>